<evidence type="ECO:0000313" key="2">
    <source>
        <dbReference type="Proteomes" id="UP001489719"/>
    </source>
</evidence>
<dbReference type="EMBL" id="MU970089">
    <property type="protein sequence ID" value="KAK9321823.1"/>
    <property type="molecule type" value="Genomic_DNA"/>
</dbReference>
<sequence length="153" mass="16751">MNNATKSPNEYLAFNRAMKAFAILTLIIFSTAYAAYLYGSYNDPRKIDHGTDAHCTGPAVILKRAGTGWVNAVIDGSINFFGWVLTGANGVYAYYTYFGWVAGTLGGRLKQCAIAGMALVMLNWAEQVLRQYGTNNSWLYDSGSACQESFLRG</sequence>
<organism evidence="1 2">
    <name type="scientific">Lipomyces orientalis</name>
    <dbReference type="NCBI Taxonomy" id="1233043"/>
    <lineage>
        <taxon>Eukaryota</taxon>
        <taxon>Fungi</taxon>
        <taxon>Dikarya</taxon>
        <taxon>Ascomycota</taxon>
        <taxon>Saccharomycotina</taxon>
        <taxon>Lipomycetes</taxon>
        <taxon>Lipomycetales</taxon>
        <taxon>Lipomycetaceae</taxon>
        <taxon>Lipomyces</taxon>
    </lineage>
</organism>
<proteinExistence type="predicted"/>
<comment type="caution">
    <text evidence="1">The sequence shown here is derived from an EMBL/GenBank/DDBJ whole genome shotgun (WGS) entry which is preliminary data.</text>
</comment>
<dbReference type="Proteomes" id="UP001489719">
    <property type="component" value="Unassembled WGS sequence"/>
</dbReference>
<name>A0ACC3TKV9_9ASCO</name>
<evidence type="ECO:0000313" key="1">
    <source>
        <dbReference type="EMBL" id="KAK9321823.1"/>
    </source>
</evidence>
<keyword evidence="2" id="KW-1185">Reference proteome</keyword>
<reference evidence="2" key="1">
    <citation type="journal article" date="2024" name="Front. Bioeng. Biotechnol.">
        <title>Genome-scale model development and genomic sequencing of the oleaginous clade Lipomyces.</title>
        <authorList>
            <person name="Czajka J.J."/>
            <person name="Han Y."/>
            <person name="Kim J."/>
            <person name="Mondo S.J."/>
            <person name="Hofstad B.A."/>
            <person name="Robles A."/>
            <person name="Haridas S."/>
            <person name="Riley R."/>
            <person name="LaButti K."/>
            <person name="Pangilinan J."/>
            <person name="Andreopoulos W."/>
            <person name="Lipzen A."/>
            <person name="Yan J."/>
            <person name="Wang M."/>
            <person name="Ng V."/>
            <person name="Grigoriev I.V."/>
            <person name="Spatafora J.W."/>
            <person name="Magnuson J.K."/>
            <person name="Baker S.E."/>
            <person name="Pomraning K.R."/>
        </authorList>
    </citation>
    <scope>NUCLEOTIDE SEQUENCE [LARGE SCALE GENOMIC DNA]</scope>
    <source>
        <strain evidence="2">CBS 10300</strain>
    </source>
</reference>
<gene>
    <name evidence="1" type="ORF">V1517DRAFT_159211</name>
</gene>
<accession>A0ACC3TKV9</accession>
<protein>
    <submittedName>
        <fullName evidence="1">Uncharacterized protein</fullName>
    </submittedName>
</protein>